<evidence type="ECO:0000256" key="6">
    <source>
        <dbReference type="SAM" id="MobiDB-lite"/>
    </source>
</evidence>
<evidence type="ECO:0000256" key="3">
    <source>
        <dbReference type="ARBA" id="ARBA00022989"/>
    </source>
</evidence>
<evidence type="ECO:0000256" key="2">
    <source>
        <dbReference type="ARBA" id="ARBA00022692"/>
    </source>
</evidence>
<feature type="transmembrane region" description="Helical" evidence="7">
    <location>
        <begin position="51"/>
        <end position="71"/>
    </location>
</feature>
<feature type="region of interest" description="Disordered" evidence="6">
    <location>
        <begin position="283"/>
        <end position="306"/>
    </location>
</feature>
<reference evidence="9" key="1">
    <citation type="submission" date="2021-01" db="EMBL/GenBank/DDBJ databases">
        <authorList>
            <consortium name="Aspergillus puulaauensis MK2 genome sequencing consortium"/>
            <person name="Kazuki M."/>
            <person name="Futagami T."/>
        </authorList>
    </citation>
    <scope>NUCLEOTIDE SEQUENCE</scope>
    <source>
        <strain evidence="9">MK2</strain>
    </source>
</reference>
<feature type="transmembrane region" description="Helical" evidence="7">
    <location>
        <begin position="182"/>
        <end position="204"/>
    </location>
</feature>
<feature type="compositionally biased region" description="Low complexity" evidence="6">
    <location>
        <begin position="283"/>
        <end position="293"/>
    </location>
</feature>
<dbReference type="InterPro" id="IPR049326">
    <property type="entry name" value="Rhodopsin_dom_fungi"/>
</dbReference>
<keyword evidence="4 7" id="KW-0472">Membrane</keyword>
<dbReference type="PANTHER" id="PTHR33048:SF146">
    <property type="entry name" value="INTEGRAL MEMBRANE PROTEIN"/>
    <property type="match status" value="1"/>
</dbReference>
<accession>A0A7R7XF60</accession>
<evidence type="ECO:0000313" key="10">
    <source>
        <dbReference type="Proteomes" id="UP000654913"/>
    </source>
</evidence>
<sequence length="376" mass="41495">MAGLKTDVDFSESRAVEVNVVGWVFTGIAIATVGLKVTARHMVRRLGWDDFFIFFSTALSIIAAALVSYAVTLGLGRHTAAVMAEHGMERVSLTAKWQILGYPFNIGSFSFPNISIAILINNLLDPNPLRSRLLLGMSILQVVFAMISVFLVFLQCKPTAALWDHTIQGDCWPESIFYDFSYFVSAYTTLTDIILAIIPVSVFWKLQMPRSTKIGVCVMMSLTLLSAIVTIVKATYLPLFTNKEDPLYNVTPLVVWGLIEQNVVIVAACIPTLRPFFRQAFGSKGSSNNSSTGRSGGSGFKLSSKPRPKRLISATELALEETQNNETQFDAETGSNDSGNSRQGIWQTREVIVETDEGPENKRLSDFKKVVPSNMR</sequence>
<dbReference type="GO" id="GO:0016020">
    <property type="term" value="C:membrane"/>
    <property type="evidence" value="ECO:0007669"/>
    <property type="project" value="UniProtKB-SubCell"/>
</dbReference>
<proteinExistence type="inferred from homology"/>
<evidence type="ECO:0000256" key="1">
    <source>
        <dbReference type="ARBA" id="ARBA00004141"/>
    </source>
</evidence>
<feature type="domain" description="Rhodopsin" evidence="8">
    <location>
        <begin position="35"/>
        <end position="278"/>
    </location>
</feature>
<dbReference type="Pfam" id="PF20684">
    <property type="entry name" value="Fung_rhodopsin"/>
    <property type="match status" value="1"/>
</dbReference>
<name>A0A7R7XF60_9EURO</name>
<dbReference type="KEGG" id="apuu:APUU_20779S"/>
<dbReference type="RefSeq" id="XP_041552541.1">
    <property type="nucleotide sequence ID" value="XM_041699458.1"/>
</dbReference>
<evidence type="ECO:0000256" key="5">
    <source>
        <dbReference type="ARBA" id="ARBA00038359"/>
    </source>
</evidence>
<evidence type="ECO:0000256" key="4">
    <source>
        <dbReference type="ARBA" id="ARBA00023136"/>
    </source>
</evidence>
<feature type="transmembrane region" description="Helical" evidence="7">
    <location>
        <begin position="133"/>
        <end position="154"/>
    </location>
</feature>
<comment type="subcellular location">
    <subcellularLocation>
        <location evidence="1">Membrane</location>
        <topology evidence="1">Multi-pass membrane protein</topology>
    </subcellularLocation>
</comment>
<keyword evidence="2 7" id="KW-0812">Transmembrane</keyword>
<evidence type="ECO:0000313" key="9">
    <source>
        <dbReference type="EMBL" id="BCS20347.1"/>
    </source>
</evidence>
<dbReference type="OrthoDB" id="5417887at2759"/>
<feature type="compositionally biased region" description="Polar residues" evidence="6">
    <location>
        <begin position="322"/>
        <end position="346"/>
    </location>
</feature>
<reference evidence="9" key="2">
    <citation type="submission" date="2021-02" db="EMBL/GenBank/DDBJ databases">
        <title>Aspergillus puulaauensis MK2 genome sequence.</title>
        <authorList>
            <person name="Futagami T."/>
            <person name="Mori K."/>
            <person name="Kadooka C."/>
            <person name="Tanaka T."/>
        </authorList>
    </citation>
    <scope>NUCLEOTIDE SEQUENCE</scope>
    <source>
        <strain evidence="9">MK2</strain>
    </source>
</reference>
<comment type="similarity">
    <text evidence="5">Belongs to the SAT4 family.</text>
</comment>
<gene>
    <name evidence="9" type="ORF">APUU_20779S</name>
</gene>
<evidence type="ECO:0000256" key="7">
    <source>
        <dbReference type="SAM" id="Phobius"/>
    </source>
</evidence>
<protein>
    <recommendedName>
        <fullName evidence="8">Rhodopsin domain-containing protein</fullName>
    </recommendedName>
</protein>
<feature type="region of interest" description="Disordered" evidence="6">
    <location>
        <begin position="322"/>
        <end position="376"/>
    </location>
</feature>
<dbReference type="InterPro" id="IPR052337">
    <property type="entry name" value="SAT4-like"/>
</dbReference>
<dbReference type="GeneID" id="64970352"/>
<feature type="transmembrane region" description="Helical" evidence="7">
    <location>
        <begin position="216"/>
        <end position="241"/>
    </location>
</feature>
<keyword evidence="3 7" id="KW-1133">Transmembrane helix</keyword>
<dbReference type="PANTHER" id="PTHR33048">
    <property type="entry name" value="PTH11-LIKE INTEGRAL MEMBRANE PROTEIN (AFU_ORTHOLOGUE AFUA_5G11245)"/>
    <property type="match status" value="1"/>
</dbReference>
<feature type="transmembrane region" description="Helical" evidence="7">
    <location>
        <begin position="99"/>
        <end position="121"/>
    </location>
</feature>
<keyword evidence="10" id="KW-1185">Reference proteome</keyword>
<dbReference type="AlphaFoldDB" id="A0A7R7XF60"/>
<feature type="transmembrane region" description="Helical" evidence="7">
    <location>
        <begin position="20"/>
        <end position="39"/>
    </location>
</feature>
<organism evidence="9 10">
    <name type="scientific">Aspergillus puulaauensis</name>
    <dbReference type="NCBI Taxonomy" id="1220207"/>
    <lineage>
        <taxon>Eukaryota</taxon>
        <taxon>Fungi</taxon>
        <taxon>Dikarya</taxon>
        <taxon>Ascomycota</taxon>
        <taxon>Pezizomycotina</taxon>
        <taxon>Eurotiomycetes</taxon>
        <taxon>Eurotiomycetidae</taxon>
        <taxon>Eurotiales</taxon>
        <taxon>Aspergillaceae</taxon>
        <taxon>Aspergillus</taxon>
    </lineage>
</organism>
<feature type="compositionally biased region" description="Basic and acidic residues" evidence="6">
    <location>
        <begin position="359"/>
        <end position="369"/>
    </location>
</feature>
<feature type="transmembrane region" description="Helical" evidence="7">
    <location>
        <begin position="253"/>
        <end position="273"/>
    </location>
</feature>
<evidence type="ECO:0000259" key="8">
    <source>
        <dbReference type="Pfam" id="PF20684"/>
    </source>
</evidence>
<dbReference type="Proteomes" id="UP000654913">
    <property type="component" value="Chromosome 2"/>
</dbReference>
<dbReference type="EMBL" id="AP024444">
    <property type="protein sequence ID" value="BCS20347.1"/>
    <property type="molecule type" value="Genomic_DNA"/>
</dbReference>